<proteinExistence type="inferred from homology"/>
<evidence type="ECO:0000256" key="6">
    <source>
        <dbReference type="SAM" id="Phobius"/>
    </source>
</evidence>
<dbReference type="SUPFAM" id="SSF55920">
    <property type="entry name" value="Creatinase/aminopeptidase"/>
    <property type="match status" value="1"/>
</dbReference>
<dbReference type="GO" id="GO:0070006">
    <property type="term" value="F:metalloaminopeptidase activity"/>
    <property type="evidence" value="ECO:0007669"/>
    <property type="project" value="InterPro"/>
</dbReference>
<dbReference type="Proteomes" id="UP001258017">
    <property type="component" value="Unassembled WGS sequence"/>
</dbReference>
<dbReference type="InterPro" id="IPR050422">
    <property type="entry name" value="X-Pro_aminopeptidase_P"/>
</dbReference>
<dbReference type="Pfam" id="PF01321">
    <property type="entry name" value="Creatinase_N"/>
    <property type="match status" value="1"/>
</dbReference>
<feature type="compositionally biased region" description="Basic and acidic residues" evidence="5">
    <location>
        <begin position="20"/>
        <end position="30"/>
    </location>
</feature>
<dbReference type="PANTHER" id="PTHR43763">
    <property type="entry name" value="XAA-PRO AMINOPEPTIDASE 1"/>
    <property type="match status" value="1"/>
</dbReference>
<evidence type="ECO:0000256" key="3">
    <source>
        <dbReference type="ARBA" id="ARBA00022801"/>
    </source>
</evidence>
<dbReference type="PANTHER" id="PTHR43763:SF6">
    <property type="entry name" value="XAA-PRO AMINOPEPTIDASE 1"/>
    <property type="match status" value="1"/>
</dbReference>
<dbReference type="Pfam" id="PF00557">
    <property type="entry name" value="Peptidase_M24"/>
    <property type="match status" value="1"/>
</dbReference>
<dbReference type="InterPro" id="IPR000587">
    <property type="entry name" value="Creatinase_N"/>
</dbReference>
<organism evidence="10 11">
    <name type="scientific">Odynerus spinipes</name>
    <dbReference type="NCBI Taxonomy" id="1348599"/>
    <lineage>
        <taxon>Eukaryota</taxon>
        <taxon>Metazoa</taxon>
        <taxon>Ecdysozoa</taxon>
        <taxon>Arthropoda</taxon>
        <taxon>Hexapoda</taxon>
        <taxon>Insecta</taxon>
        <taxon>Pterygota</taxon>
        <taxon>Neoptera</taxon>
        <taxon>Endopterygota</taxon>
        <taxon>Hymenoptera</taxon>
        <taxon>Apocrita</taxon>
        <taxon>Aculeata</taxon>
        <taxon>Vespoidea</taxon>
        <taxon>Vespidae</taxon>
        <taxon>Eumeninae</taxon>
        <taxon>Odynerus</taxon>
    </lineage>
</organism>
<gene>
    <name evidence="10" type="ORF">KPH14_010942</name>
</gene>
<dbReference type="FunFam" id="3.90.230.10:FF:000009">
    <property type="entry name" value="xaa-Pro aminopeptidase 2"/>
    <property type="match status" value="1"/>
</dbReference>
<protein>
    <submittedName>
        <fullName evidence="10">Uncharacterized protein</fullName>
    </submittedName>
</protein>
<evidence type="ECO:0000256" key="5">
    <source>
        <dbReference type="SAM" id="MobiDB-lite"/>
    </source>
</evidence>
<dbReference type="EMBL" id="JAIFRP010000008">
    <property type="protein sequence ID" value="KAK2586967.1"/>
    <property type="molecule type" value="Genomic_DNA"/>
</dbReference>
<dbReference type="InterPro" id="IPR000994">
    <property type="entry name" value="Pept_M24"/>
</dbReference>
<comment type="similarity">
    <text evidence="1">Belongs to the peptidase M24B family.</text>
</comment>
<evidence type="ECO:0000313" key="11">
    <source>
        <dbReference type="Proteomes" id="UP001258017"/>
    </source>
</evidence>
<dbReference type="InterPro" id="IPR032416">
    <property type="entry name" value="Peptidase_M24_C"/>
</dbReference>
<dbReference type="InterPro" id="IPR036005">
    <property type="entry name" value="Creatinase/aminopeptidase-like"/>
</dbReference>
<keyword evidence="2" id="KW-0479">Metal-binding</keyword>
<keyword evidence="6" id="KW-0812">Transmembrane</keyword>
<evidence type="ECO:0000256" key="1">
    <source>
        <dbReference type="ARBA" id="ARBA00008766"/>
    </source>
</evidence>
<dbReference type="InterPro" id="IPR029149">
    <property type="entry name" value="Creatin/AminoP/Spt16_N"/>
</dbReference>
<dbReference type="InterPro" id="IPR033740">
    <property type="entry name" value="Pept_M24B"/>
</dbReference>
<keyword evidence="3" id="KW-0378">Hydrolase</keyword>
<dbReference type="Gene3D" id="3.40.350.10">
    <property type="entry name" value="Creatinase/prolidase N-terminal domain"/>
    <property type="match status" value="2"/>
</dbReference>
<dbReference type="AlphaFoldDB" id="A0AAD9VUV1"/>
<accession>A0AAD9VUV1</accession>
<name>A0AAD9VUV1_9HYME</name>
<feature type="transmembrane region" description="Helical" evidence="6">
    <location>
        <begin position="970"/>
        <end position="990"/>
    </location>
</feature>
<feature type="domain" description="Creatinase N-terminal" evidence="8">
    <location>
        <begin position="372"/>
        <end position="464"/>
    </location>
</feature>
<keyword evidence="4" id="KW-0175">Coiled coil</keyword>
<dbReference type="CDD" id="cd01085">
    <property type="entry name" value="APP"/>
    <property type="match status" value="1"/>
</dbReference>
<evidence type="ECO:0000259" key="8">
    <source>
        <dbReference type="Pfam" id="PF01321"/>
    </source>
</evidence>
<dbReference type="SUPFAM" id="SSF53092">
    <property type="entry name" value="Creatinase/prolidase N-terminal domain"/>
    <property type="match status" value="1"/>
</dbReference>
<keyword evidence="6" id="KW-1133">Transmembrane helix</keyword>
<feature type="coiled-coil region" evidence="4">
    <location>
        <begin position="40"/>
        <end position="74"/>
    </location>
</feature>
<sequence length="991" mass="113298">MPISKNKRPKLTPKPNLVQRNEKKIEKPGPSEKNMNPDIAESLIEIIKKIRKENEELKMDLKCLRGNQEQASAAPSRVKEQARKIEEAQTSKLPLLNRFEPLTEENLNSPDNLNTDKKLAERATDTTRTKTNQVQQHKVWKTNTNSQVTTHATNEKQATTAMPVSKSTVNYVKTTNIPPINIISNNPTQLIQFIKSDLEIQNFHLKKLNENKFAIYTDNTINFHKIKKFCLEKNFKFYTFTPKDEKNQTFVLKGLHSSCETSEILEELKKLESDNLKIKSPEFTNSFYNHNGAKRSYCPANAHINNQPVNRKNTSLILRQLRSEMVRLSSVQGPPLNGYIVTSDDEHQTRSYVLAGRDGPLESETVDPRDMRREFLTGFYGSAGNALVTIDKAVLWTDGRYHLQADLELDCDWILMKKGQEPVPSITEWLKHEFKGRPNVRIGADPTLVPAATWEAWEIDLANSSISLVAVHNNLIDLIWQVGRPNYNSYIAYPLKDEYAGKPWQEKVKEIRLEMSLVKADALVITALDEIAWLFNIRGYDLPHTPVLRSYAIVTHRSLHLYTPKHKLSRSVDVHLKMDSCFHADCVKWHNYTSIWYDLKTMSQAWNKVWLPAPCGYAEGASKAIYSSIPFEKQLPKASPIIDLRAVKNKIEAEGMRKAHIRDAVAMCDFLAYMEEQIELDSQGWDELQVARVANEFRYEQDFNKGISFPTIAAYGAHAALPHYEPTNLTNIPLGKSSTLVVDSGGQYLDGTTDITRTLHFGEPTEEQKEAYTRVLIGSIQLSSLIFPEDLMSDQLDVLARRSLWSTGNDYMHGTGHGIGHFSSVHESPISISYTDGMSVTLKPGFFLSNEPGFYKEDDFGVRLENILEVVVAGKSRTGQTFLKFRDVTLVPYEPKLIDFNMLTPLHRRWLNNYNQRIREEVGGELKKHLRMKGFYWMMKKTNSIPEWCTVDEDVFLGHSHSSPSTFKEIHGLVAIIFIYNIMYNFLMIYS</sequence>
<dbReference type="Pfam" id="PF16188">
    <property type="entry name" value="Peptidase_M24_C"/>
    <property type="match status" value="1"/>
</dbReference>
<feature type="domain" description="Peptidase M24 C-terminal" evidence="9">
    <location>
        <begin position="882"/>
        <end position="945"/>
    </location>
</feature>
<evidence type="ECO:0000259" key="9">
    <source>
        <dbReference type="Pfam" id="PF16188"/>
    </source>
</evidence>
<keyword evidence="6" id="KW-0472">Membrane</keyword>
<comment type="caution">
    <text evidence="10">The sequence shown here is derived from an EMBL/GenBank/DDBJ whole genome shotgun (WGS) entry which is preliminary data.</text>
</comment>
<dbReference type="Gene3D" id="3.90.230.10">
    <property type="entry name" value="Creatinase/methionine aminopeptidase superfamily"/>
    <property type="match status" value="1"/>
</dbReference>
<dbReference type="GO" id="GO:0046872">
    <property type="term" value="F:metal ion binding"/>
    <property type="evidence" value="ECO:0007669"/>
    <property type="project" value="UniProtKB-KW"/>
</dbReference>
<dbReference type="Pfam" id="PF16189">
    <property type="entry name" value="Creatinase_N_2"/>
    <property type="match status" value="1"/>
</dbReference>
<dbReference type="GO" id="GO:0005737">
    <property type="term" value="C:cytoplasm"/>
    <property type="evidence" value="ECO:0007669"/>
    <property type="project" value="UniProtKB-ARBA"/>
</dbReference>
<keyword evidence="11" id="KW-1185">Reference proteome</keyword>
<evidence type="ECO:0000259" key="7">
    <source>
        <dbReference type="Pfam" id="PF00557"/>
    </source>
</evidence>
<evidence type="ECO:0000256" key="2">
    <source>
        <dbReference type="ARBA" id="ARBA00022723"/>
    </source>
</evidence>
<feature type="region of interest" description="Disordered" evidence="5">
    <location>
        <begin position="1"/>
        <end position="37"/>
    </location>
</feature>
<feature type="compositionally biased region" description="Basic residues" evidence="5">
    <location>
        <begin position="1"/>
        <end position="11"/>
    </location>
</feature>
<evidence type="ECO:0000256" key="4">
    <source>
        <dbReference type="SAM" id="Coils"/>
    </source>
</evidence>
<reference evidence="10" key="1">
    <citation type="submission" date="2021-08" db="EMBL/GenBank/DDBJ databases">
        <authorList>
            <person name="Misof B."/>
            <person name="Oliver O."/>
            <person name="Podsiadlowski L."/>
            <person name="Donath A."/>
            <person name="Peters R."/>
            <person name="Mayer C."/>
            <person name="Rust J."/>
            <person name="Gunkel S."/>
            <person name="Lesny P."/>
            <person name="Martin S."/>
            <person name="Oeyen J.P."/>
            <person name="Petersen M."/>
            <person name="Panagiotis P."/>
            <person name="Wilbrandt J."/>
            <person name="Tanja T."/>
        </authorList>
    </citation>
    <scope>NUCLEOTIDE SEQUENCE</scope>
    <source>
        <strain evidence="10">GBR_01_08_01A</strain>
        <tissue evidence="10">Thorax + abdomen</tissue>
    </source>
</reference>
<evidence type="ECO:0000313" key="10">
    <source>
        <dbReference type="EMBL" id="KAK2586967.1"/>
    </source>
</evidence>
<feature type="domain" description="Peptidase M24" evidence="7">
    <location>
        <begin position="654"/>
        <end position="870"/>
    </location>
</feature>
<reference evidence="10" key="2">
    <citation type="journal article" date="2023" name="Commun. Biol.">
        <title>Intrasexual cuticular hydrocarbon dimorphism in a wasp sheds light on hydrocarbon biosynthesis genes in Hymenoptera.</title>
        <authorList>
            <person name="Moris V.C."/>
            <person name="Podsiadlowski L."/>
            <person name="Martin S."/>
            <person name="Oeyen J.P."/>
            <person name="Donath A."/>
            <person name="Petersen M."/>
            <person name="Wilbrandt J."/>
            <person name="Misof B."/>
            <person name="Liedtke D."/>
            <person name="Thamm M."/>
            <person name="Scheiner R."/>
            <person name="Schmitt T."/>
            <person name="Niehuis O."/>
        </authorList>
    </citation>
    <scope>NUCLEOTIDE SEQUENCE</scope>
    <source>
        <strain evidence="10">GBR_01_08_01A</strain>
    </source>
</reference>